<dbReference type="Proteomes" id="UP000038040">
    <property type="component" value="Unplaced"/>
</dbReference>
<reference evidence="4" key="1">
    <citation type="submission" date="2017-02" db="UniProtKB">
        <authorList>
            <consortium name="WormBaseParasite"/>
        </authorList>
    </citation>
    <scope>IDENTIFICATION</scope>
</reference>
<dbReference type="EMBL" id="UYYG01000166">
    <property type="protein sequence ID" value="VDN53700.1"/>
    <property type="molecule type" value="Genomic_DNA"/>
</dbReference>
<organism evidence="2 4">
    <name type="scientific">Dracunculus medinensis</name>
    <name type="common">Guinea worm</name>
    <dbReference type="NCBI Taxonomy" id="318479"/>
    <lineage>
        <taxon>Eukaryota</taxon>
        <taxon>Metazoa</taxon>
        <taxon>Ecdysozoa</taxon>
        <taxon>Nematoda</taxon>
        <taxon>Chromadorea</taxon>
        <taxon>Rhabditida</taxon>
        <taxon>Spirurina</taxon>
        <taxon>Dracunculoidea</taxon>
        <taxon>Dracunculidae</taxon>
        <taxon>Dracunculus</taxon>
    </lineage>
</organism>
<name>A0A0N4UQ82_DRAME</name>
<dbReference type="STRING" id="318479.A0A0N4UQ82"/>
<gene>
    <name evidence="1" type="ORF">DME_LOCUS3673</name>
</gene>
<evidence type="ECO:0000313" key="2">
    <source>
        <dbReference type="Proteomes" id="UP000038040"/>
    </source>
</evidence>
<evidence type="ECO:0000313" key="1">
    <source>
        <dbReference type="EMBL" id="VDN53700.1"/>
    </source>
</evidence>
<evidence type="ECO:0000313" key="3">
    <source>
        <dbReference type="Proteomes" id="UP000274756"/>
    </source>
</evidence>
<sequence>MPKNVLENAGFVSEDSFVTHDIGSRLQIALEFILPKTTKCKIVLLDEYKESGNIIFQVDWYGKRFGSNETRERWHTGQPEKACSKYIKQLAESISRNNAIRYELVLSTVKQIRVLDLLDALPASSESARRLPNIAIAITAIICNN</sequence>
<evidence type="ECO:0000313" key="4">
    <source>
        <dbReference type="WBParaSite" id="DME_0001015701-mRNA-1"/>
    </source>
</evidence>
<accession>A0A0N4UQ82</accession>
<dbReference type="WBParaSite" id="DME_0001015701-mRNA-1">
    <property type="protein sequence ID" value="DME_0001015701-mRNA-1"/>
    <property type="gene ID" value="DME_0001015701"/>
</dbReference>
<proteinExistence type="predicted"/>
<keyword evidence="3" id="KW-1185">Reference proteome</keyword>
<reference evidence="1 3" key="2">
    <citation type="submission" date="2018-11" db="EMBL/GenBank/DDBJ databases">
        <authorList>
            <consortium name="Pathogen Informatics"/>
        </authorList>
    </citation>
    <scope>NUCLEOTIDE SEQUENCE [LARGE SCALE GENOMIC DNA]</scope>
</reference>
<dbReference type="Proteomes" id="UP000274756">
    <property type="component" value="Unassembled WGS sequence"/>
</dbReference>
<protein>
    <submittedName>
        <fullName evidence="4">DNA-directed DNA polymerase</fullName>
    </submittedName>
</protein>
<dbReference type="OrthoDB" id="6374728at2759"/>
<dbReference type="AlphaFoldDB" id="A0A0N4UQ82"/>